<dbReference type="AlphaFoldDB" id="A0AAW0JPB0"/>
<dbReference type="GO" id="GO:0016829">
    <property type="term" value="F:lyase activity"/>
    <property type="evidence" value="ECO:0007669"/>
    <property type="project" value="UniProtKB-KW"/>
</dbReference>
<comment type="caution">
    <text evidence="2">The sequence shown here is derived from an EMBL/GenBank/DDBJ whole genome shotgun (WGS) entry which is preliminary data.</text>
</comment>
<dbReference type="EMBL" id="PKMF04000512">
    <property type="protein sequence ID" value="KAK7827966.1"/>
    <property type="molecule type" value="Genomic_DNA"/>
</dbReference>
<keyword evidence="2" id="KW-0456">Lyase</keyword>
<evidence type="ECO:0000259" key="1">
    <source>
        <dbReference type="Pfam" id="PF14683"/>
    </source>
</evidence>
<dbReference type="InterPro" id="IPR029411">
    <property type="entry name" value="RG-lyase_III"/>
</dbReference>
<dbReference type="PANTHER" id="PTHR32018:SF1">
    <property type="entry name" value="RHAMNOGALACTURONAN ENDOLYASE"/>
    <property type="match status" value="1"/>
</dbReference>
<dbReference type="Pfam" id="PF06045">
    <property type="entry name" value="Rhamnogal_lyase"/>
    <property type="match status" value="2"/>
</dbReference>
<dbReference type="CDD" id="cd10317">
    <property type="entry name" value="RGL4_C"/>
    <property type="match status" value="1"/>
</dbReference>
<dbReference type="InterPro" id="IPR010325">
    <property type="entry name" value="Rhamnogal_lyase"/>
</dbReference>
<feature type="domain" description="Rhamnogalacturonan lyase" evidence="1">
    <location>
        <begin position="321"/>
        <end position="510"/>
    </location>
</feature>
<dbReference type="InterPro" id="IPR051850">
    <property type="entry name" value="Polysacch_Lyase_4"/>
</dbReference>
<accession>A0AAW0JPB0</accession>
<dbReference type="Gene3D" id="2.60.120.260">
    <property type="entry name" value="Galactose-binding domain-like"/>
    <property type="match status" value="1"/>
</dbReference>
<dbReference type="SUPFAM" id="SSF49785">
    <property type="entry name" value="Galactose-binding domain-like"/>
    <property type="match status" value="1"/>
</dbReference>
<reference evidence="2 3" key="1">
    <citation type="journal article" date="2018" name="Sci. Data">
        <title>The draft genome sequence of cork oak.</title>
        <authorList>
            <person name="Ramos A.M."/>
            <person name="Usie A."/>
            <person name="Barbosa P."/>
            <person name="Barros P.M."/>
            <person name="Capote T."/>
            <person name="Chaves I."/>
            <person name="Simoes F."/>
            <person name="Abreu I."/>
            <person name="Carrasquinho I."/>
            <person name="Faro C."/>
            <person name="Guimaraes J.B."/>
            <person name="Mendonca D."/>
            <person name="Nobrega F."/>
            <person name="Rodrigues L."/>
            <person name="Saibo N.J.M."/>
            <person name="Varela M.C."/>
            <person name="Egas C."/>
            <person name="Matos J."/>
            <person name="Miguel C.M."/>
            <person name="Oliveira M.M."/>
            <person name="Ricardo C.P."/>
            <person name="Goncalves S."/>
        </authorList>
    </citation>
    <scope>NUCLEOTIDE SEQUENCE [LARGE SCALE GENOMIC DNA]</scope>
    <source>
        <strain evidence="3">cv. HL8</strain>
    </source>
</reference>
<gene>
    <name evidence="2" type="primary">rhiE_3</name>
    <name evidence="2" type="ORF">CFP56_030721</name>
</gene>
<evidence type="ECO:0000313" key="3">
    <source>
        <dbReference type="Proteomes" id="UP000237347"/>
    </source>
</evidence>
<dbReference type="InterPro" id="IPR008979">
    <property type="entry name" value="Galactose-bd-like_sf"/>
</dbReference>
<evidence type="ECO:0000313" key="2">
    <source>
        <dbReference type="EMBL" id="KAK7827966.1"/>
    </source>
</evidence>
<sequence length="516" mass="58794">MVPKKFPEIAKGSLNGSFPSVQLKIQDKHVVMDNGILQVTLSNPGGMVTGIQYHGIDNLLEVRNRETERGYYDMVWNNYRSKGTAGNLDRLEGTKMEVVVKNEEQVELSFTRMWDPSLKGNFVPLNIDKRYYDMVWNNYRSKGTAGNLDRLEGTKMEVVVKNEEQVELSFTRMWDPSLKGNFVPLNIDKRFNYMAVADNIQRFMPLPEDRLPPRGQALAYPEAVRLVNPVEPEFKGEVFHSPHYAGKGLVIDFGPNEPWKKVYGPVFIYLNSLTTGLPINLYAWVPGVIGDYRNVAIITITSGRSTDVGNLVYEPPRDGPTLWEIGIPDRTAAEFYVPDPNLLYINKLYVNQPGCRFRQYGLWERYAEIYPDKDLVYTVGVSDYTKDWFYAQVTRKIANKVYQGTTWQIKFNLHNVNRIATYKLRVALASASLSELQVRVNDPKTKKPLFSSGLIGDDNAIARHGIHGLYWLYTVDIPGGRLVEGDNTVFFTQPRSVSPFQGIMYDYIRLEGPPGT</sequence>
<dbReference type="Proteomes" id="UP000237347">
    <property type="component" value="Unassembled WGS sequence"/>
</dbReference>
<proteinExistence type="predicted"/>
<organism evidence="2 3">
    <name type="scientific">Quercus suber</name>
    <name type="common">Cork oak</name>
    <dbReference type="NCBI Taxonomy" id="58331"/>
    <lineage>
        <taxon>Eukaryota</taxon>
        <taxon>Viridiplantae</taxon>
        <taxon>Streptophyta</taxon>
        <taxon>Embryophyta</taxon>
        <taxon>Tracheophyta</taxon>
        <taxon>Spermatophyta</taxon>
        <taxon>Magnoliopsida</taxon>
        <taxon>eudicotyledons</taxon>
        <taxon>Gunneridae</taxon>
        <taxon>Pentapetalae</taxon>
        <taxon>rosids</taxon>
        <taxon>fabids</taxon>
        <taxon>Fagales</taxon>
        <taxon>Fagaceae</taxon>
        <taxon>Quercus</taxon>
    </lineage>
</organism>
<name>A0AAW0JPB0_QUESU</name>
<protein>
    <submittedName>
        <fullName evidence="2">Rhamnogalacturonate lyase</fullName>
    </submittedName>
</protein>
<keyword evidence="3" id="KW-1185">Reference proteome</keyword>
<dbReference type="PANTHER" id="PTHR32018">
    <property type="entry name" value="RHAMNOGALACTURONATE LYASE FAMILY PROTEIN"/>
    <property type="match status" value="1"/>
</dbReference>
<dbReference type="Pfam" id="PF14683">
    <property type="entry name" value="CBM-like"/>
    <property type="match status" value="1"/>
</dbReference>